<dbReference type="InterPro" id="IPR046335">
    <property type="entry name" value="LacI/GalR-like_sensor"/>
</dbReference>
<evidence type="ECO:0000256" key="1">
    <source>
        <dbReference type="ARBA" id="ARBA00023015"/>
    </source>
</evidence>
<dbReference type="Pfam" id="PF13377">
    <property type="entry name" value="Peripla_BP_3"/>
    <property type="match status" value="1"/>
</dbReference>
<dbReference type="Gene3D" id="3.40.50.2300">
    <property type="match status" value="2"/>
</dbReference>
<dbReference type="Proteomes" id="UP001344906">
    <property type="component" value="Unassembled WGS sequence"/>
</dbReference>
<dbReference type="PROSITE" id="PS50932">
    <property type="entry name" value="HTH_LACI_2"/>
    <property type="match status" value="1"/>
</dbReference>
<dbReference type="InterPro" id="IPR010982">
    <property type="entry name" value="Lambda_DNA-bd_dom_sf"/>
</dbReference>
<keyword evidence="1" id="KW-0805">Transcription regulation</keyword>
<evidence type="ECO:0000256" key="3">
    <source>
        <dbReference type="ARBA" id="ARBA00023163"/>
    </source>
</evidence>
<dbReference type="InterPro" id="IPR028082">
    <property type="entry name" value="Peripla_BP_I"/>
</dbReference>
<comment type="caution">
    <text evidence="5">The sequence shown here is derived from an EMBL/GenBank/DDBJ whole genome shotgun (WGS) entry which is preliminary data.</text>
</comment>
<proteinExistence type="predicted"/>
<dbReference type="EMBL" id="BSRI01000002">
    <property type="protein sequence ID" value="GLV59468.1"/>
    <property type="molecule type" value="Genomic_DNA"/>
</dbReference>
<gene>
    <name evidence="5" type="ORF">KDH_62940</name>
</gene>
<accession>A0ABQ6G0N3</accession>
<keyword evidence="6" id="KW-1185">Reference proteome</keyword>
<feature type="domain" description="HTH lacI-type" evidence="4">
    <location>
        <begin position="9"/>
        <end position="65"/>
    </location>
</feature>
<evidence type="ECO:0000256" key="2">
    <source>
        <dbReference type="ARBA" id="ARBA00023125"/>
    </source>
</evidence>
<dbReference type="PANTHER" id="PTHR30146">
    <property type="entry name" value="LACI-RELATED TRANSCRIPTIONAL REPRESSOR"/>
    <property type="match status" value="1"/>
</dbReference>
<keyword evidence="2" id="KW-0238">DNA-binding</keyword>
<evidence type="ECO:0000259" key="4">
    <source>
        <dbReference type="PROSITE" id="PS50932"/>
    </source>
</evidence>
<dbReference type="CDD" id="cd01392">
    <property type="entry name" value="HTH_LacI"/>
    <property type="match status" value="1"/>
</dbReference>
<dbReference type="SUPFAM" id="SSF47413">
    <property type="entry name" value="lambda repressor-like DNA-binding domains"/>
    <property type="match status" value="1"/>
</dbReference>
<name>A0ABQ6G0N3_9CHLR</name>
<dbReference type="RefSeq" id="WP_338256123.1">
    <property type="nucleotide sequence ID" value="NZ_BSRI01000002.1"/>
</dbReference>
<keyword evidence="3" id="KW-0804">Transcription</keyword>
<reference evidence="5 6" key="1">
    <citation type="submission" date="2023-02" db="EMBL/GenBank/DDBJ databases">
        <title>Dictyobacter halimunensis sp. nov., a new member of the class Ktedonobacteria from forest soil in a geothermal area.</title>
        <authorList>
            <person name="Rachmania M.K."/>
            <person name="Ningsih F."/>
            <person name="Sakai Y."/>
            <person name="Yabe S."/>
            <person name="Yokota A."/>
            <person name="Sjamsuridzal W."/>
        </authorList>
    </citation>
    <scope>NUCLEOTIDE SEQUENCE [LARGE SCALE GENOMIC DNA]</scope>
    <source>
        <strain evidence="5 6">S3.2.2.5</strain>
    </source>
</reference>
<dbReference type="PANTHER" id="PTHR30146:SF153">
    <property type="entry name" value="LACTOSE OPERON REPRESSOR"/>
    <property type="match status" value="1"/>
</dbReference>
<dbReference type="SMART" id="SM00354">
    <property type="entry name" value="HTH_LACI"/>
    <property type="match status" value="1"/>
</dbReference>
<evidence type="ECO:0000313" key="6">
    <source>
        <dbReference type="Proteomes" id="UP001344906"/>
    </source>
</evidence>
<organism evidence="5 6">
    <name type="scientific">Dictyobacter halimunensis</name>
    <dbReference type="NCBI Taxonomy" id="3026934"/>
    <lineage>
        <taxon>Bacteria</taxon>
        <taxon>Bacillati</taxon>
        <taxon>Chloroflexota</taxon>
        <taxon>Ktedonobacteria</taxon>
        <taxon>Ktedonobacterales</taxon>
        <taxon>Dictyobacteraceae</taxon>
        <taxon>Dictyobacter</taxon>
    </lineage>
</organism>
<dbReference type="CDD" id="cd06267">
    <property type="entry name" value="PBP1_LacI_sugar_binding-like"/>
    <property type="match status" value="1"/>
</dbReference>
<evidence type="ECO:0000313" key="5">
    <source>
        <dbReference type="EMBL" id="GLV59468.1"/>
    </source>
</evidence>
<dbReference type="Pfam" id="PF00356">
    <property type="entry name" value="LacI"/>
    <property type="match status" value="1"/>
</dbReference>
<dbReference type="InterPro" id="IPR000843">
    <property type="entry name" value="HTH_LacI"/>
</dbReference>
<protein>
    <submittedName>
        <fullName evidence="5">LacI family transcriptional regulator</fullName>
    </submittedName>
</protein>
<sequence length="326" mass="35222">MAEKGARRVTSVDVARASGVSRATVSYVLNNDPRQSIPPETRERVLKAVQELGYSPFSPARTLSKGQSDLVLAVLPFEQVDPDLARTLKVLGTRLSEHGFTLIWHVGELSMTGKAHPAFHLTPRAILSYVDENDATAAAFLQQFNVPVIATMAGEINRQCVGRTQVDHFVRRGLRSIVFAAPERLDVQWLAQGRLEGVRQACGKYGLHSPIAQTIPLSRAAAQTAMRGILARIAGPAGICCYNDEVAFAVLAALTDMDVQVPEAVAVIGCDDIPLAQFSQPPLTTIRFDHNQSMEKLVDTILAAIEGQEPIPLSANQLSVVVRASA</sequence>
<dbReference type="SUPFAM" id="SSF53822">
    <property type="entry name" value="Periplasmic binding protein-like I"/>
    <property type="match status" value="1"/>
</dbReference>
<dbReference type="Gene3D" id="1.10.260.40">
    <property type="entry name" value="lambda repressor-like DNA-binding domains"/>
    <property type="match status" value="1"/>
</dbReference>